<feature type="domain" description="Cytochrome c" evidence="7">
    <location>
        <begin position="18"/>
        <end position="103"/>
    </location>
</feature>
<dbReference type="GO" id="GO:0005506">
    <property type="term" value="F:iron ion binding"/>
    <property type="evidence" value="ECO:0007669"/>
    <property type="project" value="InterPro"/>
</dbReference>
<keyword evidence="5 6" id="KW-0408">Iron</keyword>
<dbReference type="GO" id="GO:0020037">
    <property type="term" value="F:heme binding"/>
    <property type="evidence" value="ECO:0007669"/>
    <property type="project" value="InterPro"/>
</dbReference>
<dbReference type="SUPFAM" id="SSF46626">
    <property type="entry name" value="Cytochrome c"/>
    <property type="match status" value="1"/>
</dbReference>
<dbReference type="Proteomes" id="UP000017184">
    <property type="component" value="Chromosome"/>
</dbReference>
<evidence type="ECO:0000259" key="7">
    <source>
        <dbReference type="PROSITE" id="PS51007"/>
    </source>
</evidence>
<dbReference type="STRING" id="946483.Cenrod_0340"/>
<keyword evidence="9" id="KW-1185">Reference proteome</keyword>
<reference evidence="8 9" key="1">
    <citation type="journal article" date="2013" name="Genome Biol.">
        <title>Genomic analysis reveals key aspects of prokaryotic symbiosis in the phototrophic consortium "Chlorochromatium aggregatum".</title>
        <authorList>
            <person name="Liu Z."/>
            <person name="Muller J."/>
            <person name="Li T."/>
            <person name="Alvey R.M."/>
            <person name="Vogl K."/>
            <person name="Frigaard N.U."/>
            <person name="Rockwell N.C."/>
            <person name="Boyd E.S."/>
            <person name="Tomsho L.P."/>
            <person name="Schuster S.C."/>
            <person name="Henke P."/>
            <person name="Rohde M."/>
            <person name="Overmann J."/>
            <person name="Bryant D.A."/>
        </authorList>
    </citation>
    <scope>NUCLEOTIDE SEQUENCE [LARGE SCALE GENOMIC DNA]</scope>
    <source>
        <strain evidence="8">CR</strain>
    </source>
</reference>
<feature type="binding site" description="covalent" evidence="6">
    <location>
        <position position="33"/>
    </location>
    <ligand>
        <name>heme c</name>
        <dbReference type="ChEBI" id="CHEBI:61717"/>
    </ligand>
</feature>
<organism evidence="8 9">
    <name type="scientific">Candidatus Symbiobacter mobilis CR</name>
    <dbReference type="NCBI Taxonomy" id="946483"/>
    <lineage>
        <taxon>Bacteria</taxon>
        <taxon>Pseudomonadati</taxon>
        <taxon>Pseudomonadota</taxon>
        <taxon>Betaproteobacteria</taxon>
        <taxon>Burkholderiales</taxon>
        <taxon>Comamonadaceae</taxon>
    </lineage>
</organism>
<feature type="binding site" description="covalent" evidence="6">
    <location>
        <position position="81"/>
    </location>
    <ligand>
        <name>heme c</name>
        <dbReference type="ChEBI" id="CHEBI:61717"/>
    </ligand>
</feature>
<evidence type="ECO:0000256" key="2">
    <source>
        <dbReference type="ARBA" id="ARBA00022617"/>
    </source>
</evidence>
<dbReference type="OrthoDB" id="9814063at2"/>
<dbReference type="Gene3D" id="1.10.760.10">
    <property type="entry name" value="Cytochrome c-like domain"/>
    <property type="match status" value="1"/>
</dbReference>
<keyword evidence="1" id="KW-0813">Transport</keyword>
<dbReference type="PRINTS" id="PR00606">
    <property type="entry name" value="CYTCHROMECID"/>
</dbReference>
<dbReference type="EMBL" id="CP004885">
    <property type="protein sequence ID" value="AGX86464.1"/>
    <property type="molecule type" value="Genomic_DNA"/>
</dbReference>
<name>U5N8G4_9BURK</name>
<dbReference type="KEGG" id="cbx:Cenrod_0340"/>
<dbReference type="AlphaFoldDB" id="U5N8G4"/>
<dbReference type="InterPro" id="IPR036909">
    <property type="entry name" value="Cyt_c-like_dom_sf"/>
</dbReference>
<keyword evidence="4" id="KW-0249">Electron transport</keyword>
<sequence length="103" mass="11073">MVRIPLGIALGVVLPLLPTLSLADLTLAQQKNCMSCHAVSNKVVGPSFESIAEKYGKQNASSKLASKIMRGSSRNWGAISMPPNPQLTPDEAQALVKWIMSLR</sequence>
<feature type="binding site" description="covalent" evidence="6">
    <location>
        <position position="37"/>
    </location>
    <ligand>
        <name>heme c</name>
        <dbReference type="ChEBI" id="CHEBI:61717"/>
    </ligand>
</feature>
<gene>
    <name evidence="8" type="ORF">Cenrod_0340</name>
</gene>
<evidence type="ECO:0000256" key="3">
    <source>
        <dbReference type="ARBA" id="ARBA00022723"/>
    </source>
</evidence>
<evidence type="ECO:0000256" key="6">
    <source>
        <dbReference type="PIRSR" id="PIRSR602324-1"/>
    </source>
</evidence>
<protein>
    <submittedName>
        <fullName evidence="8">Cytochrome c551/c552</fullName>
    </submittedName>
</protein>
<dbReference type="InterPro" id="IPR002324">
    <property type="entry name" value="Cyt_c_ID"/>
</dbReference>
<comment type="PTM">
    <text evidence="6">Binds 1 heme c group covalently per subunit.</text>
</comment>
<dbReference type="GO" id="GO:0009055">
    <property type="term" value="F:electron transfer activity"/>
    <property type="evidence" value="ECO:0007669"/>
    <property type="project" value="InterPro"/>
</dbReference>
<evidence type="ECO:0000256" key="5">
    <source>
        <dbReference type="ARBA" id="ARBA00023004"/>
    </source>
</evidence>
<evidence type="ECO:0000256" key="4">
    <source>
        <dbReference type="ARBA" id="ARBA00022982"/>
    </source>
</evidence>
<evidence type="ECO:0000313" key="9">
    <source>
        <dbReference type="Proteomes" id="UP000017184"/>
    </source>
</evidence>
<evidence type="ECO:0000313" key="8">
    <source>
        <dbReference type="EMBL" id="AGX86464.1"/>
    </source>
</evidence>
<dbReference type="HOGENOM" id="CLU_133112_1_0_4"/>
<keyword evidence="3 6" id="KW-0479">Metal-binding</keyword>
<dbReference type="PROSITE" id="PS51007">
    <property type="entry name" value="CYTC"/>
    <property type="match status" value="1"/>
</dbReference>
<accession>U5N8G4</accession>
<dbReference type="InterPro" id="IPR009056">
    <property type="entry name" value="Cyt_c-like_dom"/>
</dbReference>
<keyword evidence="2 6" id="KW-0349">Heme</keyword>
<proteinExistence type="predicted"/>
<dbReference type="eggNOG" id="COG4654">
    <property type="taxonomic scope" value="Bacteria"/>
</dbReference>
<dbReference type="RefSeq" id="WP_022771285.1">
    <property type="nucleotide sequence ID" value="NC_022576.1"/>
</dbReference>
<dbReference type="Pfam" id="PF00034">
    <property type="entry name" value="Cytochrom_C"/>
    <property type="match status" value="1"/>
</dbReference>
<evidence type="ECO:0000256" key="1">
    <source>
        <dbReference type="ARBA" id="ARBA00022448"/>
    </source>
</evidence>